<evidence type="ECO:0000259" key="2">
    <source>
        <dbReference type="Pfam" id="PF00561"/>
    </source>
</evidence>
<dbReference type="GO" id="GO:0009696">
    <property type="term" value="P:salicylic acid metabolic process"/>
    <property type="evidence" value="ECO:0007669"/>
    <property type="project" value="TreeGrafter"/>
</dbReference>
<gene>
    <name evidence="3" type="ORF">F3Y22_tig00110718pilonHSYRG00062</name>
</gene>
<dbReference type="GO" id="GO:0080030">
    <property type="term" value="F:methyl indole-3-acetate esterase activity"/>
    <property type="evidence" value="ECO:0007669"/>
    <property type="project" value="TreeGrafter"/>
</dbReference>
<evidence type="ECO:0000313" key="3">
    <source>
        <dbReference type="EMBL" id="KAE8695350.1"/>
    </source>
</evidence>
<dbReference type="PANTHER" id="PTHR10992">
    <property type="entry name" value="METHYLESTERASE FAMILY MEMBER"/>
    <property type="match status" value="1"/>
</dbReference>
<dbReference type="EMBL" id="VEPZ02001086">
    <property type="protein sequence ID" value="KAE8695350.1"/>
    <property type="molecule type" value="Genomic_DNA"/>
</dbReference>
<dbReference type="SUPFAM" id="SSF53474">
    <property type="entry name" value="alpha/beta-Hydrolases"/>
    <property type="match status" value="1"/>
</dbReference>
<dbReference type="GO" id="GO:0009694">
    <property type="term" value="P:jasmonic acid metabolic process"/>
    <property type="evidence" value="ECO:0007669"/>
    <property type="project" value="TreeGrafter"/>
</dbReference>
<sequence>MAEVKKQKHFILIHGACHGAWCWYKIKPQLESSGHRVTAVDMAASGINTNQIQAVHSMYEYTKPLLEILASLPDGEKAILVGHSLLGLNLLALAMDKYPQKISTAVFLTAFMPDTAHKP</sequence>
<organism evidence="3 4">
    <name type="scientific">Hibiscus syriacus</name>
    <name type="common">Rose of Sharon</name>
    <dbReference type="NCBI Taxonomy" id="106335"/>
    <lineage>
        <taxon>Eukaryota</taxon>
        <taxon>Viridiplantae</taxon>
        <taxon>Streptophyta</taxon>
        <taxon>Embryophyta</taxon>
        <taxon>Tracheophyta</taxon>
        <taxon>Spermatophyta</taxon>
        <taxon>Magnoliopsida</taxon>
        <taxon>eudicotyledons</taxon>
        <taxon>Gunneridae</taxon>
        <taxon>Pentapetalae</taxon>
        <taxon>rosids</taxon>
        <taxon>malvids</taxon>
        <taxon>Malvales</taxon>
        <taxon>Malvaceae</taxon>
        <taxon>Malvoideae</taxon>
        <taxon>Hibiscus</taxon>
    </lineage>
</organism>
<dbReference type="InterPro" id="IPR045889">
    <property type="entry name" value="MES/HNL"/>
</dbReference>
<proteinExistence type="predicted"/>
<keyword evidence="4" id="KW-1185">Reference proteome</keyword>
<dbReference type="InterPro" id="IPR000073">
    <property type="entry name" value="AB_hydrolase_1"/>
</dbReference>
<dbReference type="GO" id="GO:0080032">
    <property type="term" value="F:methyl jasmonate esterase activity"/>
    <property type="evidence" value="ECO:0007669"/>
    <property type="project" value="TreeGrafter"/>
</dbReference>
<protein>
    <submittedName>
        <fullName evidence="3">Methylesterase 1</fullName>
    </submittedName>
</protein>
<dbReference type="PANTHER" id="PTHR10992:SF1083">
    <property type="entry name" value="METHYLESTERASE 1"/>
    <property type="match status" value="1"/>
</dbReference>
<keyword evidence="1" id="KW-0378">Hydrolase</keyword>
<reference evidence="3" key="1">
    <citation type="submission" date="2019-09" db="EMBL/GenBank/DDBJ databases">
        <title>Draft genome information of white flower Hibiscus syriacus.</title>
        <authorList>
            <person name="Kim Y.-M."/>
        </authorList>
    </citation>
    <scope>NUCLEOTIDE SEQUENCE [LARGE SCALE GENOMIC DNA]</scope>
    <source>
        <strain evidence="3">YM2019G1</strain>
    </source>
</reference>
<dbReference type="Proteomes" id="UP000436088">
    <property type="component" value="Unassembled WGS sequence"/>
</dbReference>
<dbReference type="InterPro" id="IPR029058">
    <property type="entry name" value="AB_hydrolase_fold"/>
</dbReference>
<name>A0A6A2ZTZ3_HIBSY</name>
<dbReference type="Pfam" id="PF00561">
    <property type="entry name" value="Abhydrolase_1"/>
    <property type="match status" value="1"/>
</dbReference>
<dbReference type="Gene3D" id="3.40.50.1820">
    <property type="entry name" value="alpha/beta hydrolase"/>
    <property type="match status" value="1"/>
</dbReference>
<accession>A0A6A2ZTZ3</accession>
<evidence type="ECO:0000256" key="1">
    <source>
        <dbReference type="ARBA" id="ARBA00022801"/>
    </source>
</evidence>
<dbReference type="AlphaFoldDB" id="A0A6A2ZTZ3"/>
<comment type="caution">
    <text evidence="3">The sequence shown here is derived from an EMBL/GenBank/DDBJ whole genome shotgun (WGS) entry which is preliminary data.</text>
</comment>
<evidence type="ECO:0000313" key="4">
    <source>
        <dbReference type="Proteomes" id="UP000436088"/>
    </source>
</evidence>
<feature type="domain" description="AB hydrolase-1" evidence="2">
    <location>
        <begin position="9"/>
        <end position="116"/>
    </location>
</feature>
<dbReference type="GO" id="GO:0080031">
    <property type="term" value="F:methyl salicylate esterase activity"/>
    <property type="evidence" value="ECO:0007669"/>
    <property type="project" value="TreeGrafter"/>
</dbReference>